<dbReference type="EMBL" id="LQZT01000001">
    <property type="protein sequence ID" value="OCW59478.1"/>
    <property type="molecule type" value="Genomic_DNA"/>
</dbReference>
<name>A0A1C1Z146_9HYPH</name>
<dbReference type="InterPro" id="IPR024983">
    <property type="entry name" value="CHAT_dom"/>
</dbReference>
<dbReference type="InterPro" id="IPR006597">
    <property type="entry name" value="Sel1-like"/>
</dbReference>
<evidence type="ECO:0000256" key="1">
    <source>
        <dbReference type="SAM" id="MobiDB-lite"/>
    </source>
</evidence>
<reference evidence="3 4" key="1">
    <citation type="submission" date="2015-12" db="EMBL/GenBank/DDBJ databases">
        <authorList>
            <person name="Shamseldin A."/>
            <person name="Moawad H."/>
            <person name="Abd El-Rahim W.M."/>
            <person name="Sadowsky M.J."/>
        </authorList>
    </citation>
    <scope>NUCLEOTIDE SEQUENCE [LARGE SCALE GENOMIC DNA]</scope>
    <source>
        <strain evidence="3 4">JC234</strain>
    </source>
</reference>
<accession>A0A1C1Z146</accession>
<proteinExistence type="predicted"/>
<feature type="domain" description="CHAT" evidence="2">
    <location>
        <begin position="1331"/>
        <end position="1643"/>
    </location>
</feature>
<evidence type="ECO:0000313" key="3">
    <source>
        <dbReference type="EMBL" id="OCW59478.1"/>
    </source>
</evidence>
<feature type="region of interest" description="Disordered" evidence="1">
    <location>
        <begin position="156"/>
        <end position="211"/>
    </location>
</feature>
<dbReference type="InterPro" id="IPR050767">
    <property type="entry name" value="Sel1_AlgK"/>
</dbReference>
<dbReference type="PANTHER" id="PTHR11102:SF147">
    <property type="entry name" value="SEL1L ADAPTOR SUBUNIT OF ERAD E3 UBIQUITIN LIGASE"/>
    <property type="match status" value="1"/>
</dbReference>
<dbReference type="SUPFAM" id="SSF81901">
    <property type="entry name" value="HCP-like"/>
    <property type="match status" value="1"/>
</dbReference>
<dbReference type="RefSeq" id="WP_066174296.1">
    <property type="nucleotide sequence ID" value="NZ_LQZT01000001.1"/>
</dbReference>
<dbReference type="PANTHER" id="PTHR11102">
    <property type="entry name" value="SEL-1-LIKE PROTEIN"/>
    <property type="match status" value="1"/>
</dbReference>
<dbReference type="GO" id="GO:0036503">
    <property type="term" value="P:ERAD pathway"/>
    <property type="evidence" value="ECO:0007669"/>
    <property type="project" value="TreeGrafter"/>
</dbReference>
<evidence type="ECO:0000313" key="4">
    <source>
        <dbReference type="Proteomes" id="UP000094795"/>
    </source>
</evidence>
<feature type="compositionally biased region" description="Low complexity" evidence="1">
    <location>
        <begin position="180"/>
        <end position="202"/>
    </location>
</feature>
<dbReference type="InterPro" id="IPR011990">
    <property type="entry name" value="TPR-like_helical_dom_sf"/>
</dbReference>
<dbReference type="SMART" id="SM00671">
    <property type="entry name" value="SEL1"/>
    <property type="match status" value="3"/>
</dbReference>
<protein>
    <recommendedName>
        <fullName evidence="2">CHAT domain-containing protein</fullName>
    </recommendedName>
</protein>
<gene>
    <name evidence="3" type="ORF">AWJ14_10685</name>
</gene>
<dbReference type="STRING" id="1480615.AWJ14_10685"/>
<evidence type="ECO:0000259" key="2">
    <source>
        <dbReference type="Pfam" id="PF12770"/>
    </source>
</evidence>
<sequence>MIARLVFLLLLLLPVAGPVQALEIYRNSVRYDIVARLPGGAQYIVDGVDRKFSLPGVSGNLRLIQDDYASCAQLVDERRQNWVKYGFTLSYGRYVSRSECSITIESPDENRAISSYYIRVDRCGCFAALHLSYAADDRGRFMQAAPEILGSLRANNSGAAGPDYPEPPDTPVADTEEMAPAEAAQTAAAPATVAADSPASAPLATRELPPGEGLKRMTKALASFSCHQPGSTDDQRQAAIIALSGWAGKSIRTLGREAGLAGFADMLEQNYDFASLGPRGAEAIDGVLAAHPDLIDAVERDAAAYGDRLCQILGVSLQDNLPDLARRQAEFRSVYHGSLIAAQRLMALHRCADGEIDGAFGPGSRANWNRMLAGLGLPPRDDSYTPGIGDLARVADIKVTAGACEADSGAYKLAVSPLRFLADPGLDQRSTWLEIRDADLASSINAMAQAGEWSPWQTRLALRLFPHGYGDNDDEPQRMLAALFANGVGVDADPAAAAHWRAKANQGQSAYSLYLAALADPARVPDAVRALLADANFADTDYGEQVPAGPLSVPYGAQISLLEYPALARLSTLVMRAPAALDQVARTAKPALLYKLAERLLEGASIDGKGSPQAVALLEAAADRGAAYAASRLAFMVQHGLGTKPDPDRARTLAQTAARDGDTFALYQLARQADDRSAEDAGAALAAYERLLKALAAKSNFALSGLLSNRIMEGSIALTSVDGEKLLGKYGLNDGSIYMCTDCGGVVDLAEAARLLRQTHPDVVEFDRKDKNFDLFRLISDHPELAKSKDEPERLLAAGILPAEDWIDAPFGSQSDVRSILAAAILTARRMGREADLPEAMTALLDQICGNQSIREYFCTDAARRLASGQFGAALVGPGIARLQAENSFFLIDVLAAFGDFRGALDRGLKDEKEQGFEFRASLLTRAAAPVFRRVMAQRSRADMATLPEGFEDLLRFHARHNDIAARQYLELLEDPGTAKGATPKRDLGETSAAFERAAARGGLSRALVNAAREYSAALEETGDRAAALRLELTALAAELQLDDLDALGRKAYGAAPLDATLTAVCHLSKASERAFALGADRLALVLAKDTINQLQTLRGGLSGMPERLQGCFRDLVSDNYRWLADLLVSQNRLGEAQVVLGLLKDYETFQFTGRDGEFAGQAFAQLPYSPEEQALKTALSALAPPTIPQARRAAQLAAQAALKKLTAEQARERTAIEDTLAEARQAHQSGIDAILAAAGAITETGEAGFQAALGVADAYVENTPGEQAAVLHYLVLPDRLSIILTTHDNRVSRTITDWNGTPFREADLNAAIDRLHASLSDPDLDPLPGSRTLYDLLVKPVAADLRSAGTQLLLLSLDKRLRYLPFAALHDGTKFLVEDYETSILTNSGHEISGSKVTGAPFAALGMTQETESFSALPGVAIELDGIVKGEDGFGLFDGSVRMDDAFDRPALAAALQIGEPTPAGVGVVHVSSHFALGETDQDSFLLLGTGDYLTLRDIKLAKTEFDFEHVELLTLSACTTGFANPGRDGREIDSLAKITSDRGAKSTLASLWPVADSATAILMQRFYELRELGQMSKAQALATAQREFIGGLIGSPDHLRTRSVVFQTAVRTGESFQERQTGIDLGFSHPFFWAPFVLTGNWR</sequence>
<dbReference type="Pfam" id="PF08238">
    <property type="entry name" value="Sel1"/>
    <property type="match status" value="3"/>
</dbReference>
<comment type="caution">
    <text evidence="3">The sequence shown here is derived from an EMBL/GenBank/DDBJ whole genome shotgun (WGS) entry which is preliminary data.</text>
</comment>
<keyword evidence="4" id="KW-1185">Reference proteome</keyword>
<dbReference type="Proteomes" id="UP000094795">
    <property type="component" value="Unassembled WGS sequence"/>
</dbReference>
<dbReference type="Gene3D" id="1.25.40.10">
    <property type="entry name" value="Tetratricopeptide repeat domain"/>
    <property type="match status" value="1"/>
</dbReference>
<organism evidence="3 4">
    <name type="scientific">Hoeflea olei</name>
    <dbReference type="NCBI Taxonomy" id="1480615"/>
    <lineage>
        <taxon>Bacteria</taxon>
        <taxon>Pseudomonadati</taxon>
        <taxon>Pseudomonadota</taxon>
        <taxon>Alphaproteobacteria</taxon>
        <taxon>Hyphomicrobiales</taxon>
        <taxon>Rhizobiaceae</taxon>
        <taxon>Hoeflea</taxon>
    </lineage>
</organism>
<dbReference type="OrthoDB" id="580982at2"/>
<dbReference type="Pfam" id="PF12770">
    <property type="entry name" value="CHAT"/>
    <property type="match status" value="1"/>
</dbReference>